<evidence type="ECO:0000256" key="1">
    <source>
        <dbReference type="ARBA" id="ARBA00000707"/>
    </source>
</evidence>
<feature type="compositionally biased region" description="Low complexity" evidence="8">
    <location>
        <begin position="207"/>
        <end position="222"/>
    </location>
</feature>
<feature type="compositionally biased region" description="Polar residues" evidence="8">
    <location>
        <begin position="1180"/>
        <end position="1208"/>
    </location>
</feature>
<feature type="compositionally biased region" description="Acidic residues" evidence="8">
    <location>
        <begin position="1518"/>
        <end position="1528"/>
    </location>
</feature>
<feature type="region of interest" description="Disordered" evidence="8">
    <location>
        <begin position="1"/>
        <end position="128"/>
    </location>
</feature>
<dbReference type="InterPro" id="IPR028889">
    <property type="entry name" value="USP"/>
</dbReference>
<dbReference type="InterPro" id="IPR001394">
    <property type="entry name" value="Peptidase_C19_UCH"/>
</dbReference>
<dbReference type="PANTHER" id="PTHR21646">
    <property type="entry name" value="UBIQUITIN CARBOXYL-TERMINAL HYDROLASE"/>
    <property type="match status" value="1"/>
</dbReference>
<evidence type="ECO:0000256" key="2">
    <source>
        <dbReference type="ARBA" id="ARBA00009085"/>
    </source>
</evidence>
<organism evidence="11 12">
    <name type="scientific">Sphaerosporella brunnea</name>
    <dbReference type="NCBI Taxonomy" id="1250544"/>
    <lineage>
        <taxon>Eukaryota</taxon>
        <taxon>Fungi</taxon>
        <taxon>Dikarya</taxon>
        <taxon>Ascomycota</taxon>
        <taxon>Pezizomycotina</taxon>
        <taxon>Pezizomycetes</taxon>
        <taxon>Pezizales</taxon>
        <taxon>Pyronemataceae</taxon>
        <taxon>Sphaerosporella</taxon>
    </lineage>
</organism>
<keyword evidence="7" id="KW-0788">Thiol protease</keyword>
<evidence type="ECO:0000256" key="4">
    <source>
        <dbReference type="ARBA" id="ARBA00022670"/>
    </source>
</evidence>
<dbReference type="InterPro" id="IPR035927">
    <property type="entry name" value="DUSP-like_sf"/>
</dbReference>
<dbReference type="InterPro" id="IPR038765">
    <property type="entry name" value="Papain-like_cys_pep_sf"/>
</dbReference>
<dbReference type="InterPro" id="IPR006615">
    <property type="entry name" value="Pept_C19_DUSP"/>
</dbReference>
<evidence type="ECO:0000256" key="5">
    <source>
        <dbReference type="ARBA" id="ARBA00022786"/>
    </source>
</evidence>
<dbReference type="EC" id="3.4.19.12" evidence="3"/>
<dbReference type="PANTHER" id="PTHR21646:SF24">
    <property type="entry name" value="UBIQUITIN CARBOXYL-TERMINAL HYDROLASE"/>
    <property type="match status" value="1"/>
</dbReference>
<comment type="similarity">
    <text evidence="2">Belongs to the peptidase C19 family.</text>
</comment>
<dbReference type="SMART" id="SM00695">
    <property type="entry name" value="DUSP"/>
    <property type="match status" value="1"/>
</dbReference>
<evidence type="ECO:0000256" key="8">
    <source>
        <dbReference type="SAM" id="MobiDB-lite"/>
    </source>
</evidence>
<keyword evidence="4" id="KW-0645">Protease</keyword>
<dbReference type="PROSITE" id="PS00973">
    <property type="entry name" value="USP_2"/>
    <property type="match status" value="1"/>
</dbReference>
<feature type="domain" description="DUSP" evidence="10">
    <location>
        <begin position="330"/>
        <end position="467"/>
    </location>
</feature>
<dbReference type="SUPFAM" id="SSF143791">
    <property type="entry name" value="DUSP-like"/>
    <property type="match status" value="1"/>
</dbReference>
<keyword evidence="6 11" id="KW-0378">Hydrolase</keyword>
<dbReference type="EMBL" id="VXIS01000035">
    <property type="protein sequence ID" value="KAA8911481.1"/>
    <property type="molecule type" value="Genomic_DNA"/>
</dbReference>
<feature type="compositionally biased region" description="Low complexity" evidence="8">
    <location>
        <begin position="59"/>
        <end position="68"/>
    </location>
</feature>
<dbReference type="PROSITE" id="PS51283">
    <property type="entry name" value="DUSP"/>
    <property type="match status" value="1"/>
</dbReference>
<feature type="region of interest" description="Disordered" evidence="8">
    <location>
        <begin position="1111"/>
        <end position="1134"/>
    </location>
</feature>
<evidence type="ECO:0000259" key="10">
    <source>
        <dbReference type="PROSITE" id="PS51283"/>
    </source>
</evidence>
<dbReference type="InParanoid" id="A0A5J5F4R4"/>
<evidence type="ECO:0000313" key="11">
    <source>
        <dbReference type="EMBL" id="KAA8911481.1"/>
    </source>
</evidence>
<dbReference type="InterPro" id="IPR018200">
    <property type="entry name" value="USP_CS"/>
</dbReference>
<dbReference type="Pfam" id="PF06337">
    <property type="entry name" value="DUSP"/>
    <property type="match status" value="1"/>
</dbReference>
<reference evidence="11 12" key="1">
    <citation type="submission" date="2019-09" db="EMBL/GenBank/DDBJ databases">
        <title>Draft genome of the ectomycorrhizal ascomycete Sphaerosporella brunnea.</title>
        <authorList>
            <consortium name="DOE Joint Genome Institute"/>
            <person name="Benucci G.M."/>
            <person name="Marozzi G."/>
            <person name="Antonielli L."/>
            <person name="Sanchez S."/>
            <person name="Marco P."/>
            <person name="Wang X."/>
            <person name="Falini L.B."/>
            <person name="Barry K."/>
            <person name="Haridas S."/>
            <person name="Lipzen A."/>
            <person name="Labutti K."/>
            <person name="Grigoriev I.V."/>
            <person name="Murat C."/>
            <person name="Martin F."/>
            <person name="Albertini E."/>
            <person name="Donnini D."/>
            <person name="Bonito G."/>
        </authorList>
    </citation>
    <scope>NUCLEOTIDE SEQUENCE [LARGE SCALE GENOMIC DNA]</scope>
    <source>
        <strain evidence="11 12">Sb_GMNB300</strain>
    </source>
</reference>
<feature type="compositionally biased region" description="Acidic residues" evidence="8">
    <location>
        <begin position="1209"/>
        <end position="1220"/>
    </location>
</feature>
<feature type="compositionally biased region" description="Low complexity" evidence="8">
    <location>
        <begin position="113"/>
        <end position="125"/>
    </location>
</feature>
<sequence length="1637" mass="179232">MTPPSPTTLPPFQAQQQQIDEAASNFPATHPVSLQRRPEEEEQGVSSSATSPSPPPPAAAARFSTPSSCSQLSERSGNVRKRKLVDAADSTDVDEPPVRGSPCPAAVVSAGEPSKASSSPTSPLSIDTDVDDYDTPYFTAAGSATESTISLTSTTLQVASLGGEPCDSASFDRSSSSSLFSPNASFYETTPPSPLPTLVNEHDSIMTTTTTPAPESAPTAAPLDPASYLGPSTNPTSKNPPSRSQSPAKRLKSEEPPKTTFETGPDGTPATPEPMDEDAKSREASVDMVDATSPPETAEPIDSSAESSVAATATEPSTASTSTATSIVASPPPSVPDQIEMLLVANAKSPREGEIYYVIASSWLKRFIAQSPDAAQDAHIDLKEIPDEPLTPIDNSSIVNTEQIAELERKKTEDGSVTDEVFDGFVPLKPHLLNGEHYEVLSGEMWNNLVSWYGLAKDSPVLRRRAVNTVEGGDGRTKQVIVEVYPPLFTVYRLRDPGSIVTKESLQSEKQLNPKKLVVATAEGFQKFLKKIKSLAGVDNSRKARLWKVNLIPDDTADKTSRKSPKPSTTGTFKQLVLDLQTFMALDPGSGRELINIPDYTNNPKYIGSMRVGMVGLSGGGAIVVEEQSSDGKWITEMTVKPASKFGESVTVAKHGFSKSATTVKKKFSAPSSPSRSASPAKSVLSKPINYLTAKPSRPLGTCGLSNLGNTCYMNSALQCLRSVEELSKYFLSHEYEKELNPSNPLSHQGKVAKAYAGLLKNIFTPASPSCFAPREFKSIIGRFGPAFSGYQQQDSQEFLAFLLDGMHEDLNRIMNKPYTEKPDSTDEMVGNAELIAELAEKHWNIYKSRNDSAVADLFAGLYQSTLVCPECRKVSITFDPFMDLTLPLPIESFWSAELCFFPRKSRTFKTPVRVPVEMPKTSSIASLKEYLRKKFDVDPKKLMISEVYKNKFYKHYEDYMAVNEISTSDNVVVYELDEVPTSWPAPRNRKMRSMLSCDDEPEDSSESDRILVPVFLKHQPKRRSFNVSDEFGMPFFITLTRDEASEYTAILEKIVDRLQFLTTRDVYADDEEDYDAPEEVSLSAVYTMETLEEDKDGFVDVSMMDAASASQSIEADSEPESIPAPASARRKVPNHTADAFVMKISKKKHGRLPTGMSGLDTDLDLMERFQPTPVRISSPAPQAQPSALFSSLNSTGNSGRRTPVSQVSDDDDLYQDAEEIERMEPQEDMMQDSSEDEGVSSNPNMSTFAPPVPVSTFYGISPANGSSSPPRSPYGSAEAGPLVRLGEAIILEFTDEGRPALFGGKSVEDFSGKGTWDDMPIIEDPELARRRRRREEKRNRGIHLEDCLDEFVKEEVLSAEDPWYCPRCKEHRRASKKFELWKCPDILVVHLKRFSSSRSLRDKIDAMIDCPIEGLDLSKRVGITEGKPMLYDLIAVDNHYGGLGGGHYTGSVKNWIDGKWYYCDDGSVREINPNLVVTPAAYLLFYRRRTTQPLGGLKFEQILTEADNAKLTADTTTPEEEESEAEEAPSSPASNFIGPVLPFSRKVYQEVGNNTLWGNSVPLKPDDPEVDAMMAARDEDDETLPSYEDAIAGGVSLGCGGADDEGLGDMADDLFVSVPQPKEGEEGEEKVDEIKV</sequence>
<dbReference type="InterPro" id="IPR050185">
    <property type="entry name" value="Ub_carboxyl-term_hydrolase"/>
</dbReference>
<evidence type="ECO:0000256" key="3">
    <source>
        <dbReference type="ARBA" id="ARBA00012759"/>
    </source>
</evidence>
<feature type="compositionally biased region" description="Low complexity" evidence="8">
    <location>
        <begin position="303"/>
        <end position="329"/>
    </location>
</feature>
<keyword evidence="5" id="KW-0833">Ubl conjugation pathway</keyword>
<dbReference type="Proteomes" id="UP000326924">
    <property type="component" value="Unassembled WGS sequence"/>
</dbReference>
<feature type="compositionally biased region" description="Low complexity" evidence="8">
    <location>
        <begin position="231"/>
        <end position="244"/>
    </location>
</feature>
<dbReference type="Gene3D" id="3.30.2230.10">
    <property type="entry name" value="DUSP-like"/>
    <property type="match status" value="1"/>
</dbReference>
<evidence type="ECO:0000256" key="6">
    <source>
        <dbReference type="ARBA" id="ARBA00022801"/>
    </source>
</evidence>
<dbReference type="GO" id="GO:0004843">
    <property type="term" value="F:cysteine-type deubiquitinase activity"/>
    <property type="evidence" value="ECO:0007669"/>
    <property type="project" value="UniProtKB-EC"/>
</dbReference>
<evidence type="ECO:0000259" key="9">
    <source>
        <dbReference type="PROSITE" id="PS50235"/>
    </source>
</evidence>
<evidence type="ECO:0000256" key="7">
    <source>
        <dbReference type="ARBA" id="ARBA00022807"/>
    </source>
</evidence>
<dbReference type="PROSITE" id="PS00972">
    <property type="entry name" value="USP_1"/>
    <property type="match status" value="1"/>
</dbReference>
<feature type="region of interest" description="Disordered" evidence="8">
    <location>
        <begin position="1509"/>
        <end position="1537"/>
    </location>
</feature>
<gene>
    <name evidence="11" type="ORF">FN846DRAFT_792220</name>
</gene>
<feature type="region of interest" description="Disordered" evidence="8">
    <location>
        <begin position="1175"/>
        <end position="1251"/>
    </location>
</feature>
<dbReference type="PROSITE" id="PS50235">
    <property type="entry name" value="USP_3"/>
    <property type="match status" value="1"/>
</dbReference>
<dbReference type="OrthoDB" id="952271at2759"/>
<name>A0A5J5F4R4_9PEZI</name>
<dbReference type="FunCoup" id="A0A5J5F4R4">
    <property type="interactions" value="889"/>
</dbReference>
<protein>
    <recommendedName>
        <fullName evidence="3">ubiquitinyl hydrolase 1</fullName>
        <ecNumber evidence="3">3.4.19.12</ecNumber>
    </recommendedName>
</protein>
<feature type="region of interest" description="Disordered" evidence="8">
    <location>
        <begin position="160"/>
        <end position="333"/>
    </location>
</feature>
<evidence type="ECO:0000313" key="12">
    <source>
        <dbReference type="Proteomes" id="UP000326924"/>
    </source>
</evidence>
<feature type="compositionally biased region" description="Low complexity" evidence="8">
    <location>
        <begin position="168"/>
        <end position="186"/>
    </location>
</feature>
<feature type="domain" description="USP" evidence="9">
    <location>
        <begin position="703"/>
        <end position="1490"/>
    </location>
</feature>
<dbReference type="GO" id="GO:0016579">
    <property type="term" value="P:protein deubiquitination"/>
    <property type="evidence" value="ECO:0007669"/>
    <property type="project" value="InterPro"/>
</dbReference>
<comment type="caution">
    <text evidence="11">The sequence shown here is derived from an EMBL/GenBank/DDBJ whole genome shotgun (WGS) entry which is preliminary data.</text>
</comment>
<feature type="compositionally biased region" description="Acidic residues" evidence="8">
    <location>
        <begin position="1227"/>
        <end position="1239"/>
    </location>
</feature>
<dbReference type="Gene3D" id="3.90.70.10">
    <property type="entry name" value="Cysteine proteinases"/>
    <property type="match status" value="2"/>
</dbReference>
<dbReference type="Pfam" id="PF00443">
    <property type="entry name" value="UCH"/>
    <property type="match status" value="1"/>
</dbReference>
<accession>A0A5J5F4R4</accession>
<dbReference type="GO" id="GO:0006508">
    <property type="term" value="P:proteolysis"/>
    <property type="evidence" value="ECO:0007669"/>
    <property type="project" value="UniProtKB-KW"/>
</dbReference>
<keyword evidence="12" id="KW-1185">Reference proteome</keyword>
<proteinExistence type="inferred from homology"/>
<dbReference type="SUPFAM" id="SSF54001">
    <property type="entry name" value="Cysteine proteinases"/>
    <property type="match status" value="1"/>
</dbReference>
<comment type="catalytic activity">
    <reaction evidence="1">
        <text>Thiol-dependent hydrolysis of ester, thioester, amide, peptide and isopeptide bonds formed by the C-terminal Gly of ubiquitin (a 76-residue protein attached to proteins as an intracellular targeting signal).</text>
        <dbReference type="EC" id="3.4.19.12"/>
    </reaction>
</comment>